<sequence>MTILIVSIVAFAFGFIGSIPLTGPIAAMVLSASVQQRHSVAVRIGLGAALAEAIYAAVAFWGFSTFLADHPVILSAANGVSALVLGALGVYFMRWRPTEDPGTTRDDSGRGFLLGFTVSILNPTLIATWSAAVAYLYGRKVAAFTPFDALPFGISAGAGVAAWEILLVALLRRYGSRFPRRTLTWLIRCMGMLLVVMAVSAGIDFVRAFQHP</sequence>
<keyword evidence="4 6" id="KW-1133">Transmembrane helix</keyword>
<dbReference type="AlphaFoldDB" id="A0A017TG01"/>
<evidence type="ECO:0000256" key="4">
    <source>
        <dbReference type="ARBA" id="ARBA00022989"/>
    </source>
</evidence>
<dbReference type="OrthoDB" id="5513321at2"/>
<gene>
    <name evidence="7" type="ORF">CAP_8251</name>
</gene>
<keyword evidence="2" id="KW-1003">Cell membrane</keyword>
<organism evidence="7 8">
    <name type="scientific">Chondromyces apiculatus DSM 436</name>
    <dbReference type="NCBI Taxonomy" id="1192034"/>
    <lineage>
        <taxon>Bacteria</taxon>
        <taxon>Pseudomonadati</taxon>
        <taxon>Myxococcota</taxon>
        <taxon>Polyangia</taxon>
        <taxon>Polyangiales</taxon>
        <taxon>Polyangiaceae</taxon>
        <taxon>Chondromyces</taxon>
    </lineage>
</organism>
<dbReference type="EMBL" id="ASRX01000008">
    <property type="protein sequence ID" value="EYF07750.1"/>
    <property type="molecule type" value="Genomic_DNA"/>
</dbReference>
<keyword evidence="5 6" id="KW-0472">Membrane</keyword>
<dbReference type="GO" id="GO:0005886">
    <property type="term" value="C:plasma membrane"/>
    <property type="evidence" value="ECO:0007669"/>
    <property type="project" value="UniProtKB-SubCell"/>
</dbReference>
<evidence type="ECO:0000313" key="7">
    <source>
        <dbReference type="EMBL" id="EYF07750.1"/>
    </source>
</evidence>
<feature type="transmembrane region" description="Helical" evidence="6">
    <location>
        <begin position="149"/>
        <end position="171"/>
    </location>
</feature>
<dbReference type="RefSeq" id="WP_044237324.1">
    <property type="nucleotide sequence ID" value="NZ_ASRX01000008.1"/>
</dbReference>
<evidence type="ECO:0000256" key="3">
    <source>
        <dbReference type="ARBA" id="ARBA00022692"/>
    </source>
</evidence>
<evidence type="ECO:0000256" key="1">
    <source>
        <dbReference type="ARBA" id="ARBA00004651"/>
    </source>
</evidence>
<evidence type="ECO:0000313" key="8">
    <source>
        <dbReference type="Proteomes" id="UP000019678"/>
    </source>
</evidence>
<dbReference type="STRING" id="1192034.CAP_8251"/>
<dbReference type="Proteomes" id="UP000019678">
    <property type="component" value="Unassembled WGS sequence"/>
</dbReference>
<feature type="transmembrane region" description="Helical" evidence="6">
    <location>
        <begin position="72"/>
        <end position="92"/>
    </location>
</feature>
<evidence type="ECO:0000256" key="6">
    <source>
        <dbReference type="SAM" id="Phobius"/>
    </source>
</evidence>
<proteinExistence type="predicted"/>
<keyword evidence="8" id="KW-1185">Reference proteome</keyword>
<dbReference type="GO" id="GO:0015171">
    <property type="term" value="F:amino acid transmembrane transporter activity"/>
    <property type="evidence" value="ECO:0007669"/>
    <property type="project" value="TreeGrafter"/>
</dbReference>
<keyword evidence="3 6" id="KW-0812">Transmembrane</keyword>
<dbReference type="PANTHER" id="PTHR30086:SF20">
    <property type="entry name" value="ARGININE EXPORTER PROTEIN ARGO-RELATED"/>
    <property type="match status" value="1"/>
</dbReference>
<dbReference type="PANTHER" id="PTHR30086">
    <property type="entry name" value="ARGININE EXPORTER PROTEIN ARGO"/>
    <property type="match status" value="1"/>
</dbReference>
<dbReference type="Pfam" id="PF01810">
    <property type="entry name" value="LysE"/>
    <property type="match status" value="1"/>
</dbReference>
<name>A0A017TG01_9BACT</name>
<evidence type="ECO:0000256" key="2">
    <source>
        <dbReference type="ARBA" id="ARBA00022475"/>
    </source>
</evidence>
<feature type="transmembrane region" description="Helical" evidence="6">
    <location>
        <begin position="112"/>
        <end position="137"/>
    </location>
</feature>
<protein>
    <submittedName>
        <fullName evidence="7">Threonine efflux protein</fullName>
    </submittedName>
</protein>
<feature type="transmembrane region" description="Helical" evidence="6">
    <location>
        <begin position="44"/>
        <end position="66"/>
    </location>
</feature>
<comment type="caution">
    <text evidence="7">The sequence shown here is derived from an EMBL/GenBank/DDBJ whole genome shotgun (WGS) entry which is preliminary data.</text>
</comment>
<reference evidence="7 8" key="1">
    <citation type="submission" date="2013-05" db="EMBL/GenBank/DDBJ databases">
        <title>Genome assembly of Chondromyces apiculatus DSM 436.</title>
        <authorList>
            <person name="Sharma G."/>
            <person name="Khatri I."/>
            <person name="Kaur C."/>
            <person name="Mayilraj S."/>
            <person name="Subramanian S."/>
        </authorList>
    </citation>
    <scope>NUCLEOTIDE SEQUENCE [LARGE SCALE GENOMIC DNA]</scope>
    <source>
        <strain evidence="7 8">DSM 436</strain>
    </source>
</reference>
<evidence type="ECO:0000256" key="5">
    <source>
        <dbReference type="ARBA" id="ARBA00023136"/>
    </source>
</evidence>
<feature type="transmembrane region" description="Helical" evidence="6">
    <location>
        <begin position="183"/>
        <end position="203"/>
    </location>
</feature>
<accession>A0A017TG01</accession>
<comment type="subcellular location">
    <subcellularLocation>
        <location evidence="1">Cell membrane</location>
        <topology evidence="1">Multi-pass membrane protein</topology>
    </subcellularLocation>
</comment>
<dbReference type="eggNOG" id="COG1280">
    <property type="taxonomic scope" value="Bacteria"/>
</dbReference>
<feature type="transmembrane region" description="Helical" evidence="6">
    <location>
        <begin position="6"/>
        <end position="32"/>
    </location>
</feature>
<dbReference type="InterPro" id="IPR001123">
    <property type="entry name" value="LeuE-type"/>
</dbReference>